<accession>F6BER6</accession>
<comment type="catalytic activity">
    <reaction evidence="17 19">
        <text>alpha-ribazole + adenosylcob(III)inamide-GDP = adenosylcob(III)alamin + GMP + H(+)</text>
        <dbReference type="Rhea" id="RHEA:16049"/>
        <dbReference type="ChEBI" id="CHEBI:10329"/>
        <dbReference type="ChEBI" id="CHEBI:15378"/>
        <dbReference type="ChEBI" id="CHEBI:18408"/>
        <dbReference type="ChEBI" id="CHEBI:58115"/>
        <dbReference type="ChEBI" id="CHEBI:60487"/>
        <dbReference type="EC" id="2.7.8.26"/>
    </reaction>
</comment>
<dbReference type="NCBIfam" id="TIGR00317">
    <property type="entry name" value="cobS"/>
    <property type="match status" value="1"/>
</dbReference>
<dbReference type="KEGG" id="mig:Metig_1326"/>
<dbReference type="GO" id="GO:0051073">
    <property type="term" value="F:adenosylcobinamide-GDP ribazoletransferase activity"/>
    <property type="evidence" value="ECO:0007669"/>
    <property type="project" value="UniProtKB-UniRule"/>
</dbReference>
<comment type="catalytic activity">
    <reaction evidence="18 19">
        <text>alpha-ribazole 5'-phosphate + adenosylcob(III)inamide-GDP = adenosylcob(III)alamin 5'-phosphate + GMP + H(+)</text>
        <dbReference type="Rhea" id="RHEA:23560"/>
        <dbReference type="ChEBI" id="CHEBI:15378"/>
        <dbReference type="ChEBI" id="CHEBI:57918"/>
        <dbReference type="ChEBI" id="CHEBI:58115"/>
        <dbReference type="ChEBI" id="CHEBI:60487"/>
        <dbReference type="ChEBI" id="CHEBI:60493"/>
        <dbReference type="EC" id="2.7.8.26"/>
    </reaction>
</comment>
<feature type="transmembrane region" description="Helical" evidence="19">
    <location>
        <begin position="47"/>
        <end position="65"/>
    </location>
</feature>
<dbReference type="EMBL" id="CP002737">
    <property type="protein sequence ID" value="AEF96863.1"/>
    <property type="molecule type" value="Genomic_DNA"/>
</dbReference>
<dbReference type="AlphaFoldDB" id="F6BER6"/>
<comment type="subcellular location">
    <subcellularLocation>
        <location evidence="2 19">Cell membrane</location>
        <topology evidence="2 19">Multi-pass membrane protein</topology>
    </subcellularLocation>
</comment>
<keyword evidence="12 19" id="KW-1133">Transmembrane helix</keyword>
<evidence type="ECO:0000256" key="7">
    <source>
        <dbReference type="ARBA" id="ARBA00022475"/>
    </source>
</evidence>
<evidence type="ECO:0000256" key="10">
    <source>
        <dbReference type="ARBA" id="ARBA00022692"/>
    </source>
</evidence>
<proteinExistence type="inferred from homology"/>
<comment type="similarity">
    <text evidence="4 19">Belongs to the CobS family.</text>
</comment>
<evidence type="ECO:0000256" key="9">
    <source>
        <dbReference type="ARBA" id="ARBA00022679"/>
    </source>
</evidence>
<feature type="transmembrane region" description="Helical" evidence="19">
    <location>
        <begin position="190"/>
        <end position="219"/>
    </location>
</feature>
<dbReference type="InterPro" id="IPR003805">
    <property type="entry name" value="CobS"/>
</dbReference>
<keyword evidence="10 19" id="KW-0812">Transmembrane</keyword>
<comment type="cofactor">
    <cofactor evidence="1 19">
        <name>Mg(2+)</name>
        <dbReference type="ChEBI" id="CHEBI:18420"/>
    </cofactor>
</comment>
<organism evidence="21">
    <name type="scientific">Methanotorris igneus (strain DSM 5666 / JCM 11834 / Kol 5)</name>
    <dbReference type="NCBI Taxonomy" id="880724"/>
    <lineage>
        <taxon>Archaea</taxon>
        <taxon>Methanobacteriati</taxon>
        <taxon>Methanobacteriota</taxon>
        <taxon>Methanomada group</taxon>
        <taxon>Methanococci</taxon>
        <taxon>Methanococcales</taxon>
        <taxon>Methanocaldococcaceae</taxon>
        <taxon>Methanotorris</taxon>
    </lineage>
</organism>
<evidence type="ECO:0000313" key="21">
    <source>
        <dbReference type="Proteomes" id="UP000009227"/>
    </source>
</evidence>
<evidence type="ECO:0000256" key="4">
    <source>
        <dbReference type="ARBA" id="ARBA00010561"/>
    </source>
</evidence>
<evidence type="ECO:0000313" key="20">
    <source>
        <dbReference type="EMBL" id="AEF96863.1"/>
    </source>
</evidence>
<keyword evidence="8 19" id="KW-0169">Cobalamin biosynthesis</keyword>
<dbReference type="Proteomes" id="UP000009227">
    <property type="component" value="Chromosome"/>
</dbReference>
<evidence type="ECO:0000256" key="18">
    <source>
        <dbReference type="ARBA" id="ARBA00049504"/>
    </source>
</evidence>
<evidence type="ECO:0000256" key="17">
    <source>
        <dbReference type="ARBA" id="ARBA00048623"/>
    </source>
</evidence>
<evidence type="ECO:0000256" key="15">
    <source>
        <dbReference type="ARBA" id="ARBA00032605"/>
    </source>
</evidence>
<comment type="function">
    <text evidence="14 19">Joins adenosylcobinamide-GDP and alpha-ribazole to generate adenosylcobalamin (Ado-cobalamin). Also synthesizes adenosylcobalamin 5'-phosphate from adenosylcobinamide-GDP and alpha-ribazole 5'-phosphate.</text>
</comment>
<evidence type="ECO:0000256" key="14">
    <source>
        <dbReference type="ARBA" id="ARBA00025228"/>
    </source>
</evidence>
<dbReference type="STRING" id="880724.Metig_1326"/>
<keyword evidence="13 19" id="KW-0472">Membrane</keyword>
<dbReference type="GO" id="GO:0008818">
    <property type="term" value="F:cobalamin 5'-phosphate synthase activity"/>
    <property type="evidence" value="ECO:0007669"/>
    <property type="project" value="UniProtKB-UniRule"/>
</dbReference>
<feature type="transmembrane region" description="Helical" evidence="19">
    <location>
        <begin position="121"/>
        <end position="144"/>
    </location>
</feature>
<protein>
    <recommendedName>
        <fullName evidence="6 19">Adenosylcobinamide-GDP ribazoletransferase</fullName>
        <ecNumber evidence="5 19">2.7.8.26</ecNumber>
    </recommendedName>
    <alternativeName>
        <fullName evidence="16 19">Cobalamin synthase</fullName>
    </alternativeName>
    <alternativeName>
        <fullName evidence="15 19">Cobalamin-5'-phosphate synthase</fullName>
    </alternativeName>
</protein>
<sequence>MVLGMVDFQYKNTKSETMIEDIRNLIAFMTRIPIGTENFDFEKIAEYFFIIPIIGLIIGGFGALLAYILSYIFPSTIVGIIVMFFLLYVQGFHHVDGLADFGDAWMLMGSPKRKLEVMKDVYMGIGGLIFVFFVELISIFAIIYAIEFSVVYILIAEICSRLGMLACACCGTPCSEGTGRYFVKKSDEKFIVMGLMLTLLIVFPLAGKLGVLCVILAILTGGYIARVANKHFRCVNGDVLGATNEITRMVVLLGIVFYLYANQSLQPLHNLIQMI</sequence>
<dbReference type="EC" id="2.7.8.26" evidence="5 19"/>
<dbReference type="GO" id="GO:0009236">
    <property type="term" value="P:cobalamin biosynthetic process"/>
    <property type="evidence" value="ECO:0007669"/>
    <property type="project" value="UniProtKB-UniRule"/>
</dbReference>
<dbReference type="PANTHER" id="PTHR34148">
    <property type="entry name" value="ADENOSYLCOBINAMIDE-GDP RIBAZOLETRANSFERASE"/>
    <property type="match status" value="1"/>
</dbReference>
<evidence type="ECO:0000256" key="5">
    <source>
        <dbReference type="ARBA" id="ARBA00013200"/>
    </source>
</evidence>
<dbReference type="PANTHER" id="PTHR34148:SF1">
    <property type="entry name" value="ADENOSYLCOBINAMIDE-GDP RIBAZOLETRANSFERASE"/>
    <property type="match status" value="1"/>
</dbReference>
<feature type="transmembrane region" description="Helical" evidence="19">
    <location>
        <begin position="71"/>
        <end position="89"/>
    </location>
</feature>
<evidence type="ECO:0000256" key="1">
    <source>
        <dbReference type="ARBA" id="ARBA00001946"/>
    </source>
</evidence>
<gene>
    <name evidence="19" type="primary">cobS</name>
    <name evidence="20" type="ordered locus">Metig_1326</name>
</gene>
<evidence type="ECO:0000256" key="16">
    <source>
        <dbReference type="ARBA" id="ARBA00032853"/>
    </source>
</evidence>
<evidence type="ECO:0000256" key="6">
    <source>
        <dbReference type="ARBA" id="ARBA00015850"/>
    </source>
</evidence>
<dbReference type="GO" id="GO:0005886">
    <property type="term" value="C:plasma membrane"/>
    <property type="evidence" value="ECO:0007669"/>
    <property type="project" value="UniProtKB-SubCell"/>
</dbReference>
<comment type="pathway">
    <text evidence="3 19">Cofactor biosynthesis; adenosylcobalamin biosynthesis; adenosylcobalamin from cob(II)yrinate a,c-diamide: step 7/7.</text>
</comment>
<dbReference type="HOGENOM" id="CLU_057426_2_0_2"/>
<keyword evidence="9 19" id="KW-0808">Transferase</keyword>
<evidence type="ECO:0000256" key="12">
    <source>
        <dbReference type="ARBA" id="ARBA00022989"/>
    </source>
</evidence>
<keyword evidence="7 19" id="KW-1003">Cell membrane</keyword>
<dbReference type="Pfam" id="PF02654">
    <property type="entry name" value="CobS"/>
    <property type="match status" value="1"/>
</dbReference>
<evidence type="ECO:0000256" key="11">
    <source>
        <dbReference type="ARBA" id="ARBA00022842"/>
    </source>
</evidence>
<reference evidence="20 21" key="1">
    <citation type="submission" date="2011-05" db="EMBL/GenBank/DDBJ databases">
        <title>Complete sequence of Methanotorris igneus Kol 5.</title>
        <authorList>
            <consortium name="US DOE Joint Genome Institute"/>
            <person name="Lucas S."/>
            <person name="Han J."/>
            <person name="Lapidus A."/>
            <person name="Cheng J.-F."/>
            <person name="Goodwin L."/>
            <person name="Pitluck S."/>
            <person name="Peters L."/>
            <person name="Mikhailova N."/>
            <person name="Chertkov O."/>
            <person name="Han C."/>
            <person name="Tapia R."/>
            <person name="Land M."/>
            <person name="Hauser L."/>
            <person name="Kyrpides N."/>
            <person name="Ivanova N."/>
            <person name="Pagani I."/>
            <person name="Sieprawska-Lupa M."/>
            <person name="Whitman W."/>
            <person name="Woyke T."/>
        </authorList>
    </citation>
    <scope>NUCLEOTIDE SEQUENCE [LARGE SCALE GENOMIC DNA]</scope>
    <source>
        <strain evidence="21">DSM 5666 / JCM 11834 / Kol 5</strain>
    </source>
</reference>
<evidence type="ECO:0000256" key="13">
    <source>
        <dbReference type="ARBA" id="ARBA00023136"/>
    </source>
</evidence>
<evidence type="ECO:0000256" key="3">
    <source>
        <dbReference type="ARBA" id="ARBA00004663"/>
    </source>
</evidence>
<dbReference type="HAMAP" id="MF_00719">
    <property type="entry name" value="CobS"/>
    <property type="match status" value="1"/>
</dbReference>
<evidence type="ECO:0000256" key="19">
    <source>
        <dbReference type="HAMAP-Rule" id="MF_00719"/>
    </source>
</evidence>
<keyword evidence="21" id="KW-1185">Reference proteome</keyword>
<feature type="transmembrane region" description="Helical" evidence="19">
    <location>
        <begin position="239"/>
        <end position="261"/>
    </location>
</feature>
<keyword evidence="11 19" id="KW-0460">Magnesium</keyword>
<evidence type="ECO:0000256" key="8">
    <source>
        <dbReference type="ARBA" id="ARBA00022573"/>
    </source>
</evidence>
<name>F6BER6_METIK</name>
<dbReference type="UniPathway" id="UPA00148">
    <property type="reaction ID" value="UER00238"/>
</dbReference>
<evidence type="ECO:0000256" key="2">
    <source>
        <dbReference type="ARBA" id="ARBA00004651"/>
    </source>
</evidence>